<dbReference type="SUPFAM" id="SSF52540">
    <property type="entry name" value="P-loop containing nucleoside triphosphate hydrolases"/>
    <property type="match status" value="1"/>
</dbReference>
<dbReference type="InterPro" id="IPR013563">
    <property type="entry name" value="Oligopep_ABC_C"/>
</dbReference>
<dbReference type="SMART" id="SM00382">
    <property type="entry name" value="AAA"/>
    <property type="match status" value="1"/>
</dbReference>
<dbReference type="Proteomes" id="UP000609323">
    <property type="component" value="Unassembled WGS sequence"/>
</dbReference>
<sequence length="387" mass="42795">MSLMPEQTLEQRLDQKPGHGMPEQMLEQPIMDVVNLVKEYDGDGGGRSLKRVAAPVRAVADVSFSIRRAETLSLVGESGCGKTTLGRCLVRGIEPTSGQVNYRMEDGRSIDFLKATKQEYKAIRPGIQMIFQDPYSSLNPRMTVYEIISEPLRAFGGLSKAEIDERVRTIAGQTGLDPSFLKRYPHAFSGGQRQRIGIARALVTRPKVVVCDEAVSALDVSVQAQIINLLKDLQQQYEMTYLFISHDLSVVKHISDRIAVMYLGKIIELSDAKALFRQPLHPYTEALISSAPRPDPEVKKERIILQGEVPNPASPPSGCRFHPRCAYRTSLCEQTEPELRAMKDGRLVACHYAEELNLQGVSAFGPGASLESSRNSASVQQELASLV</sequence>
<proteinExistence type="inferred from homology"/>
<comment type="caution">
    <text evidence="7">The sequence shown here is derived from an EMBL/GenBank/DDBJ whole genome shotgun (WGS) entry which is preliminary data.</text>
</comment>
<evidence type="ECO:0000313" key="8">
    <source>
        <dbReference type="Proteomes" id="UP000609323"/>
    </source>
</evidence>
<dbReference type="InterPro" id="IPR027417">
    <property type="entry name" value="P-loop_NTPase"/>
</dbReference>
<evidence type="ECO:0000256" key="4">
    <source>
        <dbReference type="ARBA" id="ARBA00022840"/>
    </source>
</evidence>
<dbReference type="PANTHER" id="PTHR43776">
    <property type="entry name" value="TRANSPORT ATP-BINDING PROTEIN"/>
    <property type="match status" value="1"/>
</dbReference>
<dbReference type="EMBL" id="BMHF01000007">
    <property type="protein sequence ID" value="GGA36883.1"/>
    <property type="molecule type" value="Genomic_DNA"/>
</dbReference>
<dbReference type="Pfam" id="PF08352">
    <property type="entry name" value="oligo_HPY"/>
    <property type="match status" value="1"/>
</dbReference>
<dbReference type="PANTHER" id="PTHR43776:SF7">
    <property type="entry name" value="D,D-DIPEPTIDE TRANSPORT ATP-BINDING PROTEIN DDPF-RELATED"/>
    <property type="match status" value="1"/>
</dbReference>
<keyword evidence="3" id="KW-0547">Nucleotide-binding</keyword>
<feature type="region of interest" description="Disordered" evidence="5">
    <location>
        <begin position="1"/>
        <end position="23"/>
    </location>
</feature>
<keyword evidence="2" id="KW-0813">Transport</keyword>
<evidence type="ECO:0000259" key="6">
    <source>
        <dbReference type="PROSITE" id="PS50893"/>
    </source>
</evidence>
<keyword evidence="4 7" id="KW-0067">ATP-binding</keyword>
<dbReference type="CDD" id="cd03257">
    <property type="entry name" value="ABC_NikE_OppD_transporters"/>
    <property type="match status" value="1"/>
</dbReference>
<dbReference type="InterPro" id="IPR003593">
    <property type="entry name" value="AAA+_ATPase"/>
</dbReference>
<evidence type="ECO:0000313" key="7">
    <source>
        <dbReference type="EMBL" id="GGA36883.1"/>
    </source>
</evidence>
<evidence type="ECO:0000256" key="2">
    <source>
        <dbReference type="ARBA" id="ARBA00022448"/>
    </source>
</evidence>
<dbReference type="InterPro" id="IPR017871">
    <property type="entry name" value="ABC_transporter-like_CS"/>
</dbReference>
<accession>A0ABQ1G3P3</accession>
<dbReference type="GO" id="GO:0005524">
    <property type="term" value="F:ATP binding"/>
    <property type="evidence" value="ECO:0007669"/>
    <property type="project" value="UniProtKB-KW"/>
</dbReference>
<dbReference type="InterPro" id="IPR050319">
    <property type="entry name" value="ABC_transp_ATP-bind"/>
</dbReference>
<dbReference type="PROSITE" id="PS50893">
    <property type="entry name" value="ABC_TRANSPORTER_2"/>
    <property type="match status" value="1"/>
</dbReference>
<name>A0ABQ1G3P3_9BACL</name>
<dbReference type="Pfam" id="PF00005">
    <property type="entry name" value="ABC_tran"/>
    <property type="match status" value="1"/>
</dbReference>
<dbReference type="InterPro" id="IPR003439">
    <property type="entry name" value="ABC_transporter-like_ATP-bd"/>
</dbReference>
<comment type="similarity">
    <text evidence="1">Belongs to the ABC transporter superfamily.</text>
</comment>
<dbReference type="NCBIfam" id="TIGR01727">
    <property type="entry name" value="oligo_HPY"/>
    <property type="match status" value="1"/>
</dbReference>
<evidence type="ECO:0000256" key="1">
    <source>
        <dbReference type="ARBA" id="ARBA00005417"/>
    </source>
</evidence>
<dbReference type="Gene3D" id="3.40.50.300">
    <property type="entry name" value="P-loop containing nucleotide triphosphate hydrolases"/>
    <property type="match status" value="1"/>
</dbReference>
<gene>
    <name evidence="7" type="ORF">GCM10010917_22500</name>
</gene>
<protein>
    <submittedName>
        <fullName evidence="7">ABC transporter ATP-binding protein</fullName>
    </submittedName>
</protein>
<dbReference type="PROSITE" id="PS00211">
    <property type="entry name" value="ABC_TRANSPORTER_1"/>
    <property type="match status" value="1"/>
</dbReference>
<reference evidence="8" key="1">
    <citation type="journal article" date="2019" name="Int. J. Syst. Evol. Microbiol.">
        <title>The Global Catalogue of Microorganisms (GCM) 10K type strain sequencing project: providing services to taxonomists for standard genome sequencing and annotation.</title>
        <authorList>
            <consortium name="The Broad Institute Genomics Platform"/>
            <consortium name="The Broad Institute Genome Sequencing Center for Infectious Disease"/>
            <person name="Wu L."/>
            <person name="Ma J."/>
        </authorList>
    </citation>
    <scope>NUCLEOTIDE SEQUENCE [LARGE SCALE GENOMIC DNA]</scope>
    <source>
        <strain evidence="8">CGMCC 1.15044</strain>
    </source>
</reference>
<evidence type="ECO:0000256" key="5">
    <source>
        <dbReference type="SAM" id="MobiDB-lite"/>
    </source>
</evidence>
<organism evidence="7 8">
    <name type="scientific">Paenibacillus physcomitrellae</name>
    <dbReference type="NCBI Taxonomy" id="1619311"/>
    <lineage>
        <taxon>Bacteria</taxon>
        <taxon>Bacillati</taxon>
        <taxon>Bacillota</taxon>
        <taxon>Bacilli</taxon>
        <taxon>Bacillales</taxon>
        <taxon>Paenibacillaceae</taxon>
        <taxon>Paenibacillus</taxon>
    </lineage>
</organism>
<evidence type="ECO:0000256" key="3">
    <source>
        <dbReference type="ARBA" id="ARBA00022741"/>
    </source>
</evidence>
<keyword evidence="8" id="KW-1185">Reference proteome</keyword>
<feature type="domain" description="ABC transporter" evidence="6">
    <location>
        <begin position="31"/>
        <end position="288"/>
    </location>
</feature>